<feature type="transmembrane region" description="Helical" evidence="6">
    <location>
        <begin position="160"/>
        <end position="181"/>
    </location>
</feature>
<feature type="transmembrane region" description="Helical" evidence="6">
    <location>
        <begin position="280"/>
        <end position="306"/>
    </location>
</feature>
<dbReference type="GO" id="GO:0005886">
    <property type="term" value="C:plasma membrane"/>
    <property type="evidence" value="ECO:0007669"/>
    <property type="project" value="UniProtKB-SubCell"/>
</dbReference>
<name>A0A2T4DRF8_9BACT</name>
<evidence type="ECO:0000256" key="2">
    <source>
        <dbReference type="ARBA" id="ARBA00022475"/>
    </source>
</evidence>
<evidence type="ECO:0008006" key="9">
    <source>
        <dbReference type="Google" id="ProtNLM"/>
    </source>
</evidence>
<feature type="transmembrane region" description="Helical" evidence="6">
    <location>
        <begin position="12"/>
        <end position="31"/>
    </location>
</feature>
<keyword evidence="4 6" id="KW-1133">Transmembrane helix</keyword>
<sequence>MKCTYLKKRFLFLVKLVISLSIFCFLLYRIFTDKEAFEEALYSYQTNLSIILAALLLMPFNYLMEVFKWQLSIKSLTYLPFKQATAGVLSGVSLGFVTPHAVGDYFAKIWSFSHEDRKKALGPILVARMSQMIPTLAFGAVAFIVFIQRKPVFDDYNSDYTSWLIPVAGLIAFLLLSFLFIKYGVKNKKWMYYFDLIRKLQLKSVAQLVALSSVRYFIFSVQFMLLLSIFSFPISFQQQFLGIAFMFLAKSVLPTFNFFNDLGIREFSAVLYFETFDISAAPVILASLLLWLINIALPALIGLFFVPQFKIDPS</sequence>
<feature type="transmembrane region" description="Helical" evidence="6">
    <location>
        <begin position="240"/>
        <end position="259"/>
    </location>
</feature>
<keyword evidence="5 6" id="KW-0472">Membrane</keyword>
<feature type="transmembrane region" description="Helical" evidence="6">
    <location>
        <begin position="125"/>
        <end position="148"/>
    </location>
</feature>
<protein>
    <recommendedName>
        <fullName evidence="9">Lysylphosphatidylglycerol synthetase family protein</fullName>
    </recommendedName>
</protein>
<dbReference type="Pfam" id="PF03706">
    <property type="entry name" value="LPG_synthase_TM"/>
    <property type="match status" value="1"/>
</dbReference>
<proteinExistence type="predicted"/>
<evidence type="ECO:0000313" key="7">
    <source>
        <dbReference type="EMBL" id="PTB96395.1"/>
    </source>
</evidence>
<evidence type="ECO:0000256" key="4">
    <source>
        <dbReference type="ARBA" id="ARBA00022989"/>
    </source>
</evidence>
<dbReference type="Proteomes" id="UP000240608">
    <property type="component" value="Unassembled WGS sequence"/>
</dbReference>
<comment type="caution">
    <text evidence="7">The sequence shown here is derived from an EMBL/GenBank/DDBJ whole genome shotgun (WGS) entry which is preliminary data.</text>
</comment>
<keyword evidence="2" id="KW-1003">Cell membrane</keyword>
<evidence type="ECO:0000256" key="1">
    <source>
        <dbReference type="ARBA" id="ARBA00004651"/>
    </source>
</evidence>
<accession>A0A2T4DRF8</accession>
<evidence type="ECO:0000256" key="3">
    <source>
        <dbReference type="ARBA" id="ARBA00022692"/>
    </source>
</evidence>
<dbReference type="EMBL" id="PYVU01000053">
    <property type="protein sequence ID" value="PTB96395.1"/>
    <property type="molecule type" value="Genomic_DNA"/>
</dbReference>
<keyword evidence="3 6" id="KW-0812">Transmembrane</keyword>
<evidence type="ECO:0000313" key="8">
    <source>
        <dbReference type="Proteomes" id="UP000240608"/>
    </source>
</evidence>
<organism evidence="7 8">
    <name type="scientific">Marivirga lumbricoides</name>
    <dbReference type="NCBI Taxonomy" id="1046115"/>
    <lineage>
        <taxon>Bacteria</taxon>
        <taxon>Pseudomonadati</taxon>
        <taxon>Bacteroidota</taxon>
        <taxon>Cytophagia</taxon>
        <taxon>Cytophagales</taxon>
        <taxon>Marivirgaceae</taxon>
        <taxon>Marivirga</taxon>
    </lineage>
</organism>
<feature type="transmembrane region" description="Helical" evidence="6">
    <location>
        <begin position="208"/>
        <end position="234"/>
    </location>
</feature>
<gene>
    <name evidence="7" type="ORF">C9994_07600</name>
</gene>
<comment type="subcellular location">
    <subcellularLocation>
        <location evidence="1">Cell membrane</location>
        <topology evidence="1">Multi-pass membrane protein</topology>
    </subcellularLocation>
</comment>
<dbReference type="InterPro" id="IPR022791">
    <property type="entry name" value="L-PG_synthase/AglD"/>
</dbReference>
<evidence type="ECO:0000256" key="6">
    <source>
        <dbReference type="SAM" id="Phobius"/>
    </source>
</evidence>
<evidence type="ECO:0000256" key="5">
    <source>
        <dbReference type="ARBA" id="ARBA00023136"/>
    </source>
</evidence>
<feature type="transmembrane region" description="Helical" evidence="6">
    <location>
        <begin position="43"/>
        <end position="64"/>
    </location>
</feature>
<dbReference type="AlphaFoldDB" id="A0A2T4DRF8"/>
<reference evidence="7 8" key="1">
    <citation type="submission" date="2018-03" db="EMBL/GenBank/DDBJ databases">
        <title>Cross-interface Injection: A General Nanoliter Liquid Handling Method Applied to Single Cells Genome Amplification Automated Nanoliter Liquid Handling Applied to Single Cell Multiple Displacement Amplification.</title>
        <authorList>
            <person name="Yun J."/>
            <person name="Xu P."/>
            <person name="Xu J."/>
            <person name="Dai X."/>
            <person name="Wang Y."/>
            <person name="Zheng X."/>
            <person name="Cao C."/>
            <person name="Yi Q."/>
            <person name="Zhu Y."/>
            <person name="Wang L."/>
            <person name="Dong Z."/>
            <person name="Huang Y."/>
            <person name="Huang L."/>
            <person name="Du W."/>
        </authorList>
    </citation>
    <scope>NUCLEOTIDE SEQUENCE [LARGE SCALE GENOMIC DNA]</scope>
    <source>
        <strain evidence="7 8">Z-D1-2</strain>
    </source>
</reference>